<protein>
    <submittedName>
        <fullName evidence="1">Uncharacterized protein</fullName>
    </submittedName>
</protein>
<proteinExistence type="predicted"/>
<dbReference type="Proteomes" id="UP001172102">
    <property type="component" value="Unassembled WGS sequence"/>
</dbReference>
<comment type="caution">
    <text evidence="1">The sequence shown here is derived from an EMBL/GenBank/DDBJ whole genome shotgun (WGS) entry which is preliminary data.</text>
</comment>
<accession>A0AA40AYA8</accession>
<name>A0AA40AYA8_9PEZI</name>
<reference evidence="1" key="1">
    <citation type="submission" date="2023-06" db="EMBL/GenBank/DDBJ databases">
        <title>Genome-scale phylogeny and comparative genomics of the fungal order Sordariales.</title>
        <authorList>
            <consortium name="Lawrence Berkeley National Laboratory"/>
            <person name="Hensen N."/>
            <person name="Bonometti L."/>
            <person name="Westerberg I."/>
            <person name="Brannstrom I.O."/>
            <person name="Guillou S."/>
            <person name="Cros-Aarteil S."/>
            <person name="Calhoun S."/>
            <person name="Haridas S."/>
            <person name="Kuo A."/>
            <person name="Mondo S."/>
            <person name="Pangilinan J."/>
            <person name="Riley R."/>
            <person name="Labutti K."/>
            <person name="Andreopoulos B."/>
            <person name="Lipzen A."/>
            <person name="Chen C."/>
            <person name="Yanf M."/>
            <person name="Daum C."/>
            <person name="Ng V."/>
            <person name="Clum A."/>
            <person name="Steindorff A."/>
            <person name="Ohm R."/>
            <person name="Martin F."/>
            <person name="Silar P."/>
            <person name="Natvig D."/>
            <person name="Lalanne C."/>
            <person name="Gautier V."/>
            <person name="Ament-Velasquez S.L."/>
            <person name="Kruys A."/>
            <person name="Hutchinson M.I."/>
            <person name="Powell A.J."/>
            <person name="Barry K."/>
            <person name="Miller A.N."/>
            <person name="Grigoriev I.V."/>
            <person name="Debuchy R."/>
            <person name="Gladieux P."/>
            <person name="Thoren M.H."/>
            <person name="Johannesson H."/>
        </authorList>
    </citation>
    <scope>NUCLEOTIDE SEQUENCE</scope>
    <source>
        <strain evidence="1">SMH4607-1</strain>
    </source>
</reference>
<keyword evidence="2" id="KW-1185">Reference proteome</keyword>
<dbReference type="AlphaFoldDB" id="A0AA40AYA8"/>
<sequence length="453" mass="50771">MASPIDVLDAAQRLHYNFIDGRLLVDSSLVSKPPLDISDSAYVKELFGDQYLLTFPSPRLGMSHMVARRQGQYRIYLGHRNGHVVIQAVNRGKVLEYVPSVVFSGTNTCDLPLGLVRDYVHWLDLGSGRLKIRKKPHVWRTRGSDWILEVRKRRAYLGRNKASLVGPYSYLAQMVAGILGGFEDSRKLVIFQPLWPNGTLSVELRNLDLSFLVNDKGLLECREVGAEVDPDQDAGTLYGFRSGLVLRAVGAEGERSILVPLGAVSWSREGIHVSVLMGGADYYVDTFRSTDRGRPYEALFKLALLAFSPEPDTDMLRFFAAYHHLDELRALQPPRHPLFADFEPGQTPTLQSLQRVVSATFDETDFATTVPLRYTSGGAVYTFEGDQEERLSQCRQEADSFADFILQQWPSPEPSAGGFGAQELDVARAMGAVLSEWRRMYRNLRLSEYSDAA</sequence>
<gene>
    <name evidence="1" type="ORF">B0H67DRAFT_656407</name>
</gene>
<evidence type="ECO:0000313" key="2">
    <source>
        <dbReference type="Proteomes" id="UP001172102"/>
    </source>
</evidence>
<organism evidence="1 2">
    <name type="scientific">Lasiosphaeris hirsuta</name>
    <dbReference type="NCBI Taxonomy" id="260670"/>
    <lineage>
        <taxon>Eukaryota</taxon>
        <taxon>Fungi</taxon>
        <taxon>Dikarya</taxon>
        <taxon>Ascomycota</taxon>
        <taxon>Pezizomycotina</taxon>
        <taxon>Sordariomycetes</taxon>
        <taxon>Sordariomycetidae</taxon>
        <taxon>Sordariales</taxon>
        <taxon>Lasiosphaeriaceae</taxon>
        <taxon>Lasiosphaeris</taxon>
    </lineage>
</organism>
<dbReference type="EMBL" id="JAUKUA010000002">
    <property type="protein sequence ID" value="KAK0724171.1"/>
    <property type="molecule type" value="Genomic_DNA"/>
</dbReference>
<evidence type="ECO:0000313" key="1">
    <source>
        <dbReference type="EMBL" id="KAK0724171.1"/>
    </source>
</evidence>